<evidence type="ECO:0000256" key="3">
    <source>
        <dbReference type="ARBA" id="ARBA00022771"/>
    </source>
</evidence>
<dbReference type="Pfam" id="PF13639">
    <property type="entry name" value="zf-RING_2"/>
    <property type="match status" value="1"/>
</dbReference>
<feature type="transmembrane region" description="Helical" evidence="7">
    <location>
        <begin position="30"/>
        <end position="52"/>
    </location>
</feature>
<dbReference type="PROSITE" id="PS50089">
    <property type="entry name" value="ZF_RING_2"/>
    <property type="match status" value="1"/>
</dbReference>
<evidence type="ECO:0000256" key="6">
    <source>
        <dbReference type="PROSITE-ProRule" id="PRU00175"/>
    </source>
</evidence>
<comment type="subcellular location">
    <subcellularLocation>
        <location evidence="1">Membrane</location>
    </subcellularLocation>
</comment>
<evidence type="ECO:0000256" key="4">
    <source>
        <dbReference type="ARBA" id="ARBA00022833"/>
    </source>
</evidence>
<dbReference type="InterPro" id="IPR013083">
    <property type="entry name" value="Znf_RING/FYVE/PHD"/>
</dbReference>
<proteinExistence type="predicted"/>
<name>A0ABD3CW07_9LAMI</name>
<keyword evidence="10" id="KW-1185">Reference proteome</keyword>
<dbReference type="AlphaFoldDB" id="A0ABD3CW07"/>
<dbReference type="GO" id="GO:0016020">
    <property type="term" value="C:membrane"/>
    <property type="evidence" value="ECO:0007669"/>
    <property type="project" value="UniProtKB-SubCell"/>
</dbReference>
<evidence type="ECO:0000259" key="8">
    <source>
        <dbReference type="PROSITE" id="PS50089"/>
    </source>
</evidence>
<dbReference type="PANTHER" id="PTHR46151:SF12">
    <property type="entry name" value="RING_U-BOX SUPERFAMILY PROTEIN"/>
    <property type="match status" value="1"/>
</dbReference>
<evidence type="ECO:0000256" key="7">
    <source>
        <dbReference type="SAM" id="Phobius"/>
    </source>
</evidence>
<dbReference type="Proteomes" id="UP001632038">
    <property type="component" value="Unassembled WGS sequence"/>
</dbReference>
<dbReference type="SMART" id="SM00184">
    <property type="entry name" value="RING"/>
    <property type="match status" value="1"/>
</dbReference>
<dbReference type="Gene3D" id="3.30.40.10">
    <property type="entry name" value="Zinc/RING finger domain, C3HC4 (zinc finger)"/>
    <property type="match status" value="1"/>
</dbReference>
<keyword evidence="4" id="KW-0862">Zinc</keyword>
<keyword evidence="3 6" id="KW-0863">Zinc-finger</keyword>
<keyword evidence="2" id="KW-0479">Metal-binding</keyword>
<evidence type="ECO:0000313" key="10">
    <source>
        <dbReference type="Proteomes" id="UP001632038"/>
    </source>
</evidence>
<protein>
    <recommendedName>
        <fullName evidence="8">RING-type domain-containing protein</fullName>
    </recommendedName>
</protein>
<dbReference type="InterPro" id="IPR001841">
    <property type="entry name" value="Znf_RING"/>
</dbReference>
<keyword evidence="7" id="KW-0812">Transmembrane</keyword>
<dbReference type="PANTHER" id="PTHR46151">
    <property type="entry name" value="NEP1-INTERACTING PROTEIN-LIKE 2"/>
    <property type="match status" value="1"/>
</dbReference>
<evidence type="ECO:0000256" key="5">
    <source>
        <dbReference type="ARBA" id="ARBA00023136"/>
    </source>
</evidence>
<feature type="domain" description="RING-type" evidence="8">
    <location>
        <begin position="188"/>
        <end position="230"/>
    </location>
</feature>
<keyword evidence="5 7" id="KW-0472">Membrane</keyword>
<dbReference type="EMBL" id="JAVIJP010000032">
    <property type="protein sequence ID" value="KAL3632762.1"/>
    <property type="molecule type" value="Genomic_DNA"/>
</dbReference>
<evidence type="ECO:0000256" key="1">
    <source>
        <dbReference type="ARBA" id="ARBA00004370"/>
    </source>
</evidence>
<evidence type="ECO:0000313" key="9">
    <source>
        <dbReference type="EMBL" id="KAL3632762.1"/>
    </source>
</evidence>
<gene>
    <name evidence="9" type="ORF">CASFOL_025746</name>
</gene>
<keyword evidence="7" id="KW-1133">Transmembrane helix</keyword>
<sequence>MLICCQVMKRWASTISSWVSRGLTASQSGFIFKLLAKFAVALLTCIFALGFLSTHKHLLCGAIIGVISGALKGQTTETGILRGVGVGAVAGAITGVQLIELVLDGEPFSKVALICSLVNGKIFMEWVSPAVLKAYQWQISTMETGFREISDIFEVNTDRGLSEDTIQDLPSFEFNDVEAIAPWPDTNCAICLQDMKHRESTRLLPSCRHFFHMRCIDEWLARQGTCPICRTDVF</sequence>
<accession>A0ABD3CW07</accession>
<reference evidence="10" key="1">
    <citation type="journal article" date="2024" name="IScience">
        <title>Strigolactones Initiate the Formation of Haustorium-like Structures in Castilleja.</title>
        <authorList>
            <person name="Buerger M."/>
            <person name="Peterson D."/>
            <person name="Chory J."/>
        </authorList>
    </citation>
    <scope>NUCLEOTIDE SEQUENCE [LARGE SCALE GENOMIC DNA]</scope>
</reference>
<organism evidence="9 10">
    <name type="scientific">Castilleja foliolosa</name>
    <dbReference type="NCBI Taxonomy" id="1961234"/>
    <lineage>
        <taxon>Eukaryota</taxon>
        <taxon>Viridiplantae</taxon>
        <taxon>Streptophyta</taxon>
        <taxon>Embryophyta</taxon>
        <taxon>Tracheophyta</taxon>
        <taxon>Spermatophyta</taxon>
        <taxon>Magnoliopsida</taxon>
        <taxon>eudicotyledons</taxon>
        <taxon>Gunneridae</taxon>
        <taxon>Pentapetalae</taxon>
        <taxon>asterids</taxon>
        <taxon>lamiids</taxon>
        <taxon>Lamiales</taxon>
        <taxon>Orobanchaceae</taxon>
        <taxon>Pedicularideae</taxon>
        <taxon>Castillejinae</taxon>
        <taxon>Castilleja</taxon>
    </lineage>
</organism>
<dbReference type="SUPFAM" id="SSF57850">
    <property type="entry name" value="RING/U-box"/>
    <property type="match status" value="1"/>
</dbReference>
<comment type="caution">
    <text evidence="9">The sequence shown here is derived from an EMBL/GenBank/DDBJ whole genome shotgun (WGS) entry which is preliminary data.</text>
</comment>
<evidence type="ECO:0000256" key="2">
    <source>
        <dbReference type="ARBA" id="ARBA00022723"/>
    </source>
</evidence>
<dbReference type="GO" id="GO:0008270">
    <property type="term" value="F:zinc ion binding"/>
    <property type="evidence" value="ECO:0007669"/>
    <property type="project" value="UniProtKB-KW"/>
</dbReference>